<organism evidence="3 4">
    <name type="scientific">Halalkalicoccus paucihalophilus</name>
    <dbReference type="NCBI Taxonomy" id="1008153"/>
    <lineage>
        <taxon>Archaea</taxon>
        <taxon>Methanobacteriati</taxon>
        <taxon>Methanobacteriota</taxon>
        <taxon>Stenosarchaea group</taxon>
        <taxon>Halobacteria</taxon>
        <taxon>Halobacteriales</taxon>
        <taxon>Halococcaceae</taxon>
        <taxon>Halalkalicoccus</taxon>
    </lineage>
</organism>
<name>A0A151A7V0_9EURY</name>
<evidence type="ECO:0000256" key="2">
    <source>
        <dbReference type="SAM" id="MobiDB-lite"/>
    </source>
</evidence>
<dbReference type="PATRIC" id="fig|1008153.3.peg.4119"/>
<dbReference type="Proteomes" id="UP000075321">
    <property type="component" value="Unassembled WGS sequence"/>
</dbReference>
<feature type="coiled-coil region" evidence="1">
    <location>
        <begin position="37"/>
        <end position="84"/>
    </location>
</feature>
<dbReference type="EMBL" id="LTAZ01000017">
    <property type="protein sequence ID" value="KYH23778.1"/>
    <property type="molecule type" value="Genomic_DNA"/>
</dbReference>
<comment type="caution">
    <text evidence="3">The sequence shown here is derived from an EMBL/GenBank/DDBJ whole genome shotgun (WGS) entry which is preliminary data.</text>
</comment>
<keyword evidence="1" id="KW-0175">Coiled coil</keyword>
<dbReference type="AlphaFoldDB" id="A0A151A7V0"/>
<reference evidence="3 4" key="1">
    <citation type="submission" date="2016-02" db="EMBL/GenBank/DDBJ databases">
        <title>Genome sequence of Halalkalicoccus paucihalophilus DSM 24557.</title>
        <authorList>
            <person name="Poehlein A."/>
            <person name="Daniel R."/>
        </authorList>
    </citation>
    <scope>NUCLEOTIDE SEQUENCE [LARGE SCALE GENOMIC DNA]</scope>
    <source>
        <strain evidence="3 4">DSM 24557</strain>
    </source>
</reference>
<protein>
    <submittedName>
        <fullName evidence="3">Uncharacterized protein</fullName>
    </submittedName>
</protein>
<evidence type="ECO:0000256" key="1">
    <source>
        <dbReference type="SAM" id="Coils"/>
    </source>
</evidence>
<evidence type="ECO:0000313" key="3">
    <source>
        <dbReference type="EMBL" id="KYH23778.1"/>
    </source>
</evidence>
<evidence type="ECO:0000313" key="4">
    <source>
        <dbReference type="Proteomes" id="UP000075321"/>
    </source>
</evidence>
<feature type="compositionally biased region" description="Acidic residues" evidence="2">
    <location>
        <begin position="124"/>
        <end position="141"/>
    </location>
</feature>
<feature type="region of interest" description="Disordered" evidence="2">
    <location>
        <begin position="117"/>
        <end position="160"/>
    </location>
</feature>
<keyword evidence="4" id="KW-1185">Reference proteome</keyword>
<accession>A0A151A7V0</accession>
<proteinExistence type="predicted"/>
<sequence>MTRDTVISVYVSESEKNHLQSEANEEGETLSSYVYKLAQAERKRRGVEKAATDLSAEERIEALIAEAKEDLTEIAQATKDMNARAGAYSVANFELLKQNYPDARRKDVLETGARRLRYPLEDHDIIDDTDDQEDGDQDQDNSESNGSDGKASSVDELLDR</sequence>
<gene>
    <name evidence="3" type="ORF">HAPAU_38570</name>
</gene>
<dbReference type="RefSeq" id="WP_066385472.1">
    <property type="nucleotide sequence ID" value="NZ_LTAZ01000017.1"/>
</dbReference>